<dbReference type="EMBL" id="MU842836">
    <property type="protein sequence ID" value="KAK2031847.1"/>
    <property type="molecule type" value="Genomic_DNA"/>
</dbReference>
<sequence length="245" mass="27263">HQRKSPLPSFLTLFPTFSNHATTQANNNHAAHPQHKMEAECDIEPASDANSKSLLTGPSVKEEPSEEMEICELEENNKNKPLAQNSDLAQQEPNRTTRRVRRKLNETNEPPAQRSNPSPQFTSQSHANSPGQVAFLQPAFNFQGHGGPMGPGTYPQLSFVQTELNFPPTVTVCGPLGQAIYRFEGLTSQMDSGVYPHSHMGHDMPQQHAGHSYRQSCRGFLSENPLPDEPQVHSTVDNMWMKESQ</sequence>
<feature type="compositionally biased region" description="Polar residues" evidence="1">
    <location>
        <begin position="107"/>
        <end position="129"/>
    </location>
</feature>
<comment type="caution">
    <text evidence="2">The sequence shown here is derived from an EMBL/GenBank/DDBJ whole genome shotgun (WGS) entry which is preliminary data.</text>
</comment>
<reference evidence="2" key="1">
    <citation type="submission" date="2021-06" db="EMBL/GenBank/DDBJ databases">
        <title>Comparative genomics, transcriptomics and evolutionary studies reveal genomic signatures of adaptation to plant cell wall in hemibiotrophic fungi.</title>
        <authorList>
            <consortium name="DOE Joint Genome Institute"/>
            <person name="Baroncelli R."/>
            <person name="Diaz J.F."/>
            <person name="Benocci T."/>
            <person name="Peng M."/>
            <person name="Battaglia E."/>
            <person name="Haridas S."/>
            <person name="Andreopoulos W."/>
            <person name="Labutti K."/>
            <person name="Pangilinan J."/>
            <person name="Floch G.L."/>
            <person name="Makela M.R."/>
            <person name="Henrissat B."/>
            <person name="Grigoriev I.V."/>
            <person name="Crouch J.A."/>
            <person name="De Vries R.P."/>
            <person name="Sukno S.A."/>
            <person name="Thon M.R."/>
        </authorList>
    </citation>
    <scope>NUCLEOTIDE SEQUENCE</scope>
    <source>
        <strain evidence="2">MAFF235873</strain>
    </source>
</reference>
<dbReference type="Proteomes" id="UP001232148">
    <property type="component" value="Unassembled WGS sequence"/>
</dbReference>
<name>A0AAD9HP32_9PEZI</name>
<proteinExistence type="predicted"/>
<keyword evidence="3" id="KW-1185">Reference proteome</keyword>
<accession>A0AAD9HP32</accession>
<protein>
    <submittedName>
        <fullName evidence="2">Uncharacterized protein</fullName>
    </submittedName>
</protein>
<evidence type="ECO:0000313" key="2">
    <source>
        <dbReference type="EMBL" id="KAK2031847.1"/>
    </source>
</evidence>
<evidence type="ECO:0000313" key="3">
    <source>
        <dbReference type="Proteomes" id="UP001232148"/>
    </source>
</evidence>
<organism evidence="2 3">
    <name type="scientific">Colletotrichum zoysiae</name>
    <dbReference type="NCBI Taxonomy" id="1216348"/>
    <lineage>
        <taxon>Eukaryota</taxon>
        <taxon>Fungi</taxon>
        <taxon>Dikarya</taxon>
        <taxon>Ascomycota</taxon>
        <taxon>Pezizomycotina</taxon>
        <taxon>Sordariomycetes</taxon>
        <taxon>Hypocreomycetidae</taxon>
        <taxon>Glomerellales</taxon>
        <taxon>Glomerellaceae</taxon>
        <taxon>Colletotrichum</taxon>
        <taxon>Colletotrichum graminicola species complex</taxon>
    </lineage>
</organism>
<feature type="compositionally biased region" description="Polar residues" evidence="1">
    <location>
        <begin position="82"/>
        <end position="94"/>
    </location>
</feature>
<feature type="region of interest" description="Disordered" evidence="1">
    <location>
        <begin position="223"/>
        <end position="245"/>
    </location>
</feature>
<evidence type="ECO:0000256" key="1">
    <source>
        <dbReference type="SAM" id="MobiDB-lite"/>
    </source>
</evidence>
<feature type="region of interest" description="Disordered" evidence="1">
    <location>
        <begin position="48"/>
        <end position="129"/>
    </location>
</feature>
<feature type="compositionally biased region" description="Acidic residues" evidence="1">
    <location>
        <begin position="64"/>
        <end position="74"/>
    </location>
</feature>
<dbReference type="AlphaFoldDB" id="A0AAD9HP32"/>
<feature type="non-terminal residue" evidence="2">
    <location>
        <position position="1"/>
    </location>
</feature>
<gene>
    <name evidence="2" type="ORF">LX32DRAFT_712455</name>
</gene>